<feature type="chain" id="PRO_5040353813" evidence="1">
    <location>
        <begin position="25"/>
        <end position="182"/>
    </location>
</feature>
<keyword evidence="1" id="KW-0732">Signal</keyword>
<reference evidence="2" key="1">
    <citation type="submission" date="2020-11" db="EMBL/GenBank/DDBJ databases">
        <authorList>
            <consortium name="DOE Joint Genome Institute"/>
            <person name="Ahrendt S."/>
            <person name="Riley R."/>
            <person name="Andreopoulos W."/>
            <person name="Labutti K."/>
            <person name="Pangilinan J."/>
            <person name="Ruiz-Duenas F.J."/>
            <person name="Barrasa J.M."/>
            <person name="Sanchez-Garcia M."/>
            <person name="Camarero S."/>
            <person name="Miyauchi S."/>
            <person name="Serrano A."/>
            <person name="Linde D."/>
            <person name="Babiker R."/>
            <person name="Drula E."/>
            <person name="Ayuso-Fernandez I."/>
            <person name="Pacheco R."/>
            <person name="Padilla G."/>
            <person name="Ferreira P."/>
            <person name="Barriuso J."/>
            <person name="Kellner H."/>
            <person name="Castanera R."/>
            <person name="Alfaro M."/>
            <person name="Ramirez L."/>
            <person name="Pisabarro A.G."/>
            <person name="Kuo A."/>
            <person name="Tritt A."/>
            <person name="Lipzen A."/>
            <person name="He G."/>
            <person name="Yan M."/>
            <person name="Ng V."/>
            <person name="Cullen D."/>
            <person name="Martin F."/>
            <person name="Rosso M.-N."/>
            <person name="Henrissat B."/>
            <person name="Hibbett D."/>
            <person name="Martinez A.T."/>
            <person name="Grigoriev I.V."/>
        </authorList>
    </citation>
    <scope>NUCLEOTIDE SEQUENCE</scope>
    <source>
        <strain evidence="2">AH 40177</strain>
    </source>
</reference>
<name>A0A9P5PT93_9AGAR</name>
<organism evidence="2 3">
    <name type="scientific">Rhodocollybia butyracea</name>
    <dbReference type="NCBI Taxonomy" id="206335"/>
    <lineage>
        <taxon>Eukaryota</taxon>
        <taxon>Fungi</taxon>
        <taxon>Dikarya</taxon>
        <taxon>Basidiomycota</taxon>
        <taxon>Agaricomycotina</taxon>
        <taxon>Agaricomycetes</taxon>
        <taxon>Agaricomycetidae</taxon>
        <taxon>Agaricales</taxon>
        <taxon>Marasmiineae</taxon>
        <taxon>Omphalotaceae</taxon>
        <taxon>Rhodocollybia</taxon>
    </lineage>
</organism>
<evidence type="ECO:0000313" key="3">
    <source>
        <dbReference type="Proteomes" id="UP000772434"/>
    </source>
</evidence>
<gene>
    <name evidence="2" type="ORF">BDP27DRAFT_1321158</name>
</gene>
<dbReference type="Proteomes" id="UP000772434">
    <property type="component" value="Unassembled WGS sequence"/>
</dbReference>
<evidence type="ECO:0000256" key="1">
    <source>
        <dbReference type="SAM" id="SignalP"/>
    </source>
</evidence>
<dbReference type="EMBL" id="JADNRY010000028">
    <property type="protein sequence ID" value="KAF9071924.1"/>
    <property type="molecule type" value="Genomic_DNA"/>
</dbReference>
<comment type="caution">
    <text evidence="2">The sequence shown here is derived from an EMBL/GenBank/DDBJ whole genome shotgun (WGS) entry which is preliminary data.</text>
</comment>
<feature type="signal peptide" evidence="1">
    <location>
        <begin position="1"/>
        <end position="24"/>
    </location>
</feature>
<sequence>MRTAFPSMLLYAVIAVTTFTSVVALPVEVASGSVRDPDNPVHDSHNYVAKNWIQQGPVITKKGSVQKGVVVYGSVNPAAYDEIVITAYDAHNKETGTLKTTSKPTQVDPDGKIHSACTDVPHNSVEVRLDKSLPTQCMLEAWGPEEAVDTIYGQLNSALIHRFKGLKYIYHLCVTCDGYRYL</sequence>
<dbReference type="AlphaFoldDB" id="A0A9P5PT93"/>
<proteinExistence type="predicted"/>
<evidence type="ECO:0000313" key="2">
    <source>
        <dbReference type="EMBL" id="KAF9071924.1"/>
    </source>
</evidence>
<protein>
    <submittedName>
        <fullName evidence="2">Uncharacterized protein</fullName>
    </submittedName>
</protein>
<accession>A0A9P5PT93</accession>
<keyword evidence="3" id="KW-1185">Reference proteome</keyword>